<name>A0A1S1WTX1_9NEIS</name>
<dbReference type="EMBL" id="MKCS01000003">
    <property type="protein sequence ID" value="OHX10641.1"/>
    <property type="molecule type" value="Genomic_DNA"/>
</dbReference>
<dbReference type="AlphaFoldDB" id="A0A1S1WTX1"/>
<gene>
    <name evidence="1" type="ORF">BI347_19115</name>
</gene>
<accession>A0A1S1WTX1</accession>
<protein>
    <submittedName>
        <fullName evidence="1">Uncharacterized protein</fullName>
    </submittedName>
</protein>
<evidence type="ECO:0000313" key="1">
    <source>
        <dbReference type="EMBL" id="OHX10641.1"/>
    </source>
</evidence>
<organism evidence="1 2">
    <name type="scientific">Chromobacterium sphagni</name>
    <dbReference type="NCBI Taxonomy" id="1903179"/>
    <lineage>
        <taxon>Bacteria</taxon>
        <taxon>Pseudomonadati</taxon>
        <taxon>Pseudomonadota</taxon>
        <taxon>Betaproteobacteria</taxon>
        <taxon>Neisseriales</taxon>
        <taxon>Chromobacteriaceae</taxon>
        <taxon>Chromobacterium</taxon>
    </lineage>
</organism>
<evidence type="ECO:0000313" key="2">
    <source>
        <dbReference type="Proteomes" id="UP000180088"/>
    </source>
</evidence>
<sequence length="121" mass="13653">MDRRGKHQMWLEKSRSPGAAFGLWQVDLLLEPSEMASIQGRTPVRFELPVLAGQMFDVVRPFRGVTDPFMTGRIVNGVWRAVIRTVSVEPESMSHVRRVLAQHINAGIRSRTKGREADLDG</sequence>
<comment type="caution">
    <text evidence="1">The sequence shown here is derived from an EMBL/GenBank/DDBJ whole genome shotgun (WGS) entry which is preliminary data.</text>
</comment>
<dbReference type="Proteomes" id="UP000180088">
    <property type="component" value="Unassembled WGS sequence"/>
</dbReference>
<dbReference type="STRING" id="1903179.BI347_19115"/>
<reference evidence="1 2" key="1">
    <citation type="submission" date="2016-09" db="EMBL/GenBank/DDBJ databases">
        <title>Chromobacterium muskegensis sp. nov., an insecticidal bacterium isolated from Sphagnum bogs.</title>
        <authorList>
            <person name="Sparks M.E."/>
            <person name="Blackburn M.B."/>
            <person name="Gundersen-Rindal D.E."/>
            <person name="Mitchell A."/>
            <person name="Farrar R."/>
            <person name="Kuhar D."/>
        </authorList>
    </citation>
    <scope>NUCLEOTIDE SEQUENCE [LARGE SCALE GENOMIC DNA]</scope>
    <source>
        <strain evidence="1 2">37-2</strain>
    </source>
</reference>
<proteinExistence type="predicted"/>